<evidence type="ECO:0000313" key="3">
    <source>
        <dbReference type="Proteomes" id="UP000190449"/>
    </source>
</evidence>
<evidence type="ECO:0000313" key="2">
    <source>
        <dbReference type="EMBL" id="SJZ70980.1"/>
    </source>
</evidence>
<evidence type="ECO:0000313" key="1">
    <source>
        <dbReference type="EMBL" id="SJZ57415.1"/>
    </source>
</evidence>
<dbReference type="EMBL" id="FUWU01000013">
    <property type="protein sequence ID" value="SJZ57415.1"/>
    <property type="molecule type" value="Genomic_DNA"/>
</dbReference>
<dbReference type="AlphaFoldDB" id="A0A1T4MV47"/>
<dbReference type="STRING" id="28122.SAMN02745108_00985"/>
<dbReference type="EMBL" id="FUWU01000020">
    <property type="protein sequence ID" value="SJZ70980.1"/>
    <property type="molecule type" value="Genomic_DNA"/>
</dbReference>
<organism evidence="2 3">
    <name type="scientific">Fibrobacter intestinalis</name>
    <dbReference type="NCBI Taxonomy" id="28122"/>
    <lineage>
        <taxon>Bacteria</taxon>
        <taxon>Pseudomonadati</taxon>
        <taxon>Fibrobacterota</taxon>
        <taxon>Fibrobacteria</taxon>
        <taxon>Fibrobacterales</taxon>
        <taxon>Fibrobacteraceae</taxon>
        <taxon>Fibrobacter</taxon>
    </lineage>
</organism>
<sequence>MSDYGFTGAGGYPLNHEPYAVTIPLSDYDATMEELRKLRKEAEELRCCANCRHSGKNLPDIPGHRCAECHGGEAFCIVDEKFHDWGDRCINWEMKNK</sequence>
<gene>
    <name evidence="1" type="ORF">SAMN02745108_00985</name>
    <name evidence="2" type="ORF">SAMN02745108_01403</name>
</gene>
<dbReference type="Proteomes" id="UP000190449">
    <property type="component" value="Unassembled WGS sequence"/>
</dbReference>
<reference evidence="2 3" key="1">
    <citation type="submission" date="2017-02" db="EMBL/GenBank/DDBJ databases">
        <authorList>
            <person name="Peterson S.W."/>
        </authorList>
    </citation>
    <scope>NUCLEOTIDE SEQUENCE [LARGE SCALE GENOMIC DNA]</scope>
    <source>
        <strain evidence="2 3">ATCC 43854</strain>
    </source>
</reference>
<accession>A0A1T4MV47</accession>
<name>A0A1T4MV47_9BACT</name>
<proteinExistence type="predicted"/>
<protein>
    <submittedName>
        <fullName evidence="2">Uncharacterized protein</fullName>
    </submittedName>
</protein>